<evidence type="ECO:0000313" key="1">
    <source>
        <dbReference type="EMBL" id="AIC16938.1"/>
    </source>
</evidence>
<dbReference type="HOGENOM" id="CLU_2152697_0_0_2"/>
<keyword evidence="2" id="KW-1185">Reference proteome</keyword>
<dbReference type="GeneID" id="74947903"/>
<organism evidence="1 2">
    <name type="scientific">Nitrososphaera viennensis EN76</name>
    <dbReference type="NCBI Taxonomy" id="926571"/>
    <lineage>
        <taxon>Archaea</taxon>
        <taxon>Nitrososphaerota</taxon>
        <taxon>Nitrososphaeria</taxon>
        <taxon>Nitrososphaerales</taxon>
        <taxon>Nitrososphaeraceae</taxon>
        <taxon>Nitrososphaera</taxon>
    </lineage>
</organism>
<dbReference type="EMBL" id="CP007536">
    <property type="protein sequence ID" value="AIC16938.1"/>
    <property type="molecule type" value="Genomic_DNA"/>
</dbReference>
<sequence length="111" mass="11908">MLKLVLTQGYTFAANDYGRPYAFRIYNEDDTPFDATTYGLPTIKVFGISGNAAIQPLAGSWTAQNQGAGAFSFAQSNCLTASGPHYIEVQLEKPGVATSTGRRRITVTPSP</sequence>
<evidence type="ECO:0000313" key="2">
    <source>
        <dbReference type="Proteomes" id="UP000027093"/>
    </source>
</evidence>
<dbReference type="AlphaFoldDB" id="A0A060HNB1"/>
<dbReference type="STRING" id="926571.NVIE_026680"/>
<protein>
    <submittedName>
        <fullName evidence="1">Uncharacterized protein</fullName>
    </submittedName>
</protein>
<proteinExistence type="predicted"/>
<dbReference type="RefSeq" id="WP_075055593.1">
    <property type="nucleotide sequence ID" value="NZ_CP007536.1"/>
</dbReference>
<dbReference type="Proteomes" id="UP000027093">
    <property type="component" value="Chromosome"/>
</dbReference>
<name>A0A060HNB1_9ARCH</name>
<dbReference type="KEGG" id="nvn:NVIE_026680"/>
<reference evidence="1 2" key="1">
    <citation type="journal article" date="2014" name="Int. J. Syst. Evol. Microbiol.">
        <title>Nitrososphaera viennensis gen. nov., sp. nov., an aerobic and mesophilic, ammonia-oxidizing archaeon from soil and a member of the archaeal phylum Thaumarchaeota.</title>
        <authorList>
            <person name="Stieglmeier M."/>
            <person name="Klingl A."/>
            <person name="Alves R.J."/>
            <person name="Rittmann S.K."/>
            <person name="Melcher M."/>
            <person name="Leisch N."/>
            <person name="Schleper C."/>
        </authorList>
    </citation>
    <scope>NUCLEOTIDE SEQUENCE [LARGE SCALE GENOMIC DNA]</scope>
    <source>
        <strain evidence="1">EN76</strain>
    </source>
</reference>
<accession>A0A060HNB1</accession>
<gene>
    <name evidence="1" type="ORF">NVIE_026680</name>
</gene>